<sequence length="1165" mass="124778">MTNNLRKPISYYLICALAAQFGWSAYAHAGISQMPPLVKPNVPPNIFYTLDDSGSMMFEMLPDNIARTGNNDASGTGYSNYCTNAGGCWVTSMFPRPANIYNIAGDYALQNRVVVGFNHNITVARWRSSDVNKAYYDPKVLYQPWASPTGGLMAPANPQAALLNPVAPDGGTNTTVMNLTQNQTFADGYVAWLNNAATAYDTAGRTIFPALYYIYNPGGSCNKSTLSCYTRVEIKTGTSLPAKAATRTDCPGSSCTIAQEQQNFANWFQYYRSRILAARAGTGQAFSKQSATLRVGFGTINTAGTVISRISDDFSDPNKTAFLNTLYKHRMPASSTPLRKAVDEVGQYFRNRTATGPWQTQYGVGATTTQLTCRQNYNILMTDGYWNDAAAGGGRTLNYDGTAGPTITGPNASTFTYNPANPVGPYADTFDNTLADIAFYYWSRDLREDWGPEKKNVPVSGADPAFWQHLVHFTVGLGVAGNLNYPGDLPALTAGTKLWPNGASNQIDDLWHAAVNSRGKFFSASNPTEFSAALESSLNTISERVGDAAAVGTSSNTVGSGTSLYTSSYRTSDWSGKIVQRPLDADGNLTATGWVGSVPAFATRKDQVYTYVDAATKGRKFELANLTPTDQAYFTTEAATYTPANSVTGANIVDYIKGGPDLAILRPRTQAFGDFVNSAPQYLKEGNNDGYNFLPATAPEKANSYNDFLTSKAGRAPMVYIGGNDGMLHALDGATGAEKFAYVPKGIMSTLPQLSRTTYGHKFYVDGTPTLGDYWNSGWKTALVGTTGAGGRSVFALDVTNPTGFDQSKVLWEVTSADQPDLGYTIGNAKIGRMPNGDWVAVLGNGYESANKRAVLFLIRLKDGQVTKIDTGVGSAGAPNGLSSPTLLFNVDSTIKAIYAGDIQGNLWKFSTSNSGASVAFSGVPLFKAVRSSKQQPITAQPDLTFHPKGGVMVLFGTGKVYETDDALNTDVQSMYGVWDNTGVANVTASAITGGPSALQKQTLTASGNSYTVDNKTVDYAVKRGWYLDLDTVLSTGERITIDPQVYYDEVIFTSIIPAGATDTCSSDGKSTTFILRALTGGIFPYPVFDTTGDGKVDSSDTLIAGKQGTLTFGTTILQKGNKSIIYQPPSSGSTDVNGPKPTKMDISQGANPATRVWKQLLRTD</sequence>
<feature type="chain" id="PRO_5047327913" description="PilY1 beta-propeller domain-containing protein" evidence="8">
    <location>
        <begin position="30"/>
        <end position="1165"/>
    </location>
</feature>
<accession>A0ABR6ZIE1</accession>
<keyword evidence="4" id="KW-0479">Metal-binding</keyword>
<evidence type="ECO:0000256" key="4">
    <source>
        <dbReference type="ARBA" id="ARBA00022723"/>
    </source>
</evidence>
<evidence type="ECO:0000256" key="3">
    <source>
        <dbReference type="ARBA" id="ARBA00022558"/>
    </source>
</evidence>
<evidence type="ECO:0000256" key="6">
    <source>
        <dbReference type="ARBA" id="ARBA00023263"/>
    </source>
</evidence>
<keyword evidence="6" id="KW-0281">Fimbrium</keyword>
<evidence type="ECO:0000256" key="2">
    <source>
        <dbReference type="ARBA" id="ARBA00008387"/>
    </source>
</evidence>
<feature type="region of interest" description="Disordered" evidence="7">
    <location>
        <begin position="1127"/>
        <end position="1149"/>
    </location>
</feature>
<keyword evidence="5" id="KW-0106">Calcium</keyword>
<evidence type="ECO:0000313" key="11">
    <source>
        <dbReference type="Proteomes" id="UP000646911"/>
    </source>
</evidence>
<proteinExistence type="inferred from homology"/>
<dbReference type="EMBL" id="JACOFX010000030">
    <property type="protein sequence ID" value="MBC3911366.1"/>
    <property type="molecule type" value="Genomic_DNA"/>
</dbReference>
<organism evidence="10 11">
    <name type="scientific">Undibacterium umbellatum</name>
    <dbReference type="NCBI Taxonomy" id="2762300"/>
    <lineage>
        <taxon>Bacteria</taxon>
        <taxon>Pseudomonadati</taxon>
        <taxon>Pseudomonadota</taxon>
        <taxon>Betaproteobacteria</taxon>
        <taxon>Burkholderiales</taxon>
        <taxon>Oxalobacteraceae</taxon>
        <taxon>Undibacterium</taxon>
    </lineage>
</organism>
<comment type="subcellular location">
    <subcellularLocation>
        <location evidence="1">Fimbrium</location>
    </subcellularLocation>
</comment>
<keyword evidence="11" id="KW-1185">Reference proteome</keyword>
<evidence type="ECO:0000313" key="10">
    <source>
        <dbReference type="EMBL" id="MBC3911366.1"/>
    </source>
</evidence>
<feature type="signal peptide" evidence="8">
    <location>
        <begin position="1"/>
        <end position="29"/>
    </location>
</feature>
<evidence type="ECO:0000256" key="7">
    <source>
        <dbReference type="SAM" id="MobiDB-lite"/>
    </source>
</evidence>
<keyword evidence="3" id="KW-1029">Fimbrium biogenesis</keyword>
<dbReference type="SUPFAM" id="SSF50998">
    <property type="entry name" value="Quinoprotein alcohol dehydrogenase-like"/>
    <property type="match status" value="1"/>
</dbReference>
<dbReference type="Proteomes" id="UP000646911">
    <property type="component" value="Unassembled WGS sequence"/>
</dbReference>
<feature type="domain" description="PilY1 beta-propeller" evidence="9">
    <location>
        <begin position="673"/>
        <end position="1010"/>
    </location>
</feature>
<dbReference type="InterPro" id="IPR008707">
    <property type="entry name" value="B-propeller_PilY1"/>
</dbReference>
<evidence type="ECO:0000256" key="1">
    <source>
        <dbReference type="ARBA" id="ARBA00004561"/>
    </source>
</evidence>
<comment type="similarity">
    <text evidence="2">Belongs to the PilY1 family.</text>
</comment>
<keyword evidence="8" id="KW-0732">Signal</keyword>
<dbReference type="RefSeq" id="WP_186957077.1">
    <property type="nucleotide sequence ID" value="NZ_JACOFX010000030.1"/>
</dbReference>
<comment type="caution">
    <text evidence="10">The sequence shown here is derived from an EMBL/GenBank/DDBJ whole genome shotgun (WGS) entry which is preliminary data.</text>
</comment>
<evidence type="ECO:0000259" key="9">
    <source>
        <dbReference type="Pfam" id="PF05567"/>
    </source>
</evidence>
<dbReference type="Pfam" id="PF05567">
    <property type="entry name" value="T4P_PilY1"/>
    <property type="match status" value="1"/>
</dbReference>
<name>A0ABR6ZIE1_9BURK</name>
<dbReference type="InterPro" id="IPR011047">
    <property type="entry name" value="Quinoprotein_ADH-like_sf"/>
</dbReference>
<reference evidence="10 11" key="1">
    <citation type="submission" date="2020-08" db="EMBL/GenBank/DDBJ databases">
        <title>Novel species isolated from subtropical streams in China.</title>
        <authorList>
            <person name="Lu H."/>
        </authorList>
    </citation>
    <scope>NUCLEOTIDE SEQUENCE [LARGE SCALE GENOMIC DNA]</scope>
    <source>
        <strain evidence="10 11">NL8W</strain>
    </source>
</reference>
<gene>
    <name evidence="10" type="ORF">H8L47_27770</name>
</gene>
<evidence type="ECO:0000256" key="5">
    <source>
        <dbReference type="ARBA" id="ARBA00022837"/>
    </source>
</evidence>
<evidence type="ECO:0000256" key="8">
    <source>
        <dbReference type="SAM" id="SignalP"/>
    </source>
</evidence>
<protein>
    <recommendedName>
        <fullName evidence="9">PilY1 beta-propeller domain-containing protein</fullName>
    </recommendedName>
</protein>